<dbReference type="AlphaFoldDB" id="A0A6A6TUH4"/>
<dbReference type="CDD" id="cd00067">
    <property type="entry name" value="GAL4"/>
    <property type="match status" value="1"/>
</dbReference>
<dbReference type="Gene3D" id="4.10.240.10">
    <property type="entry name" value="Zn(2)-C6 fungal-type DNA-binding domain"/>
    <property type="match status" value="1"/>
</dbReference>
<dbReference type="GO" id="GO:0008270">
    <property type="term" value="F:zinc ion binding"/>
    <property type="evidence" value="ECO:0007669"/>
    <property type="project" value="InterPro"/>
</dbReference>
<dbReference type="Proteomes" id="UP000799302">
    <property type="component" value="Unassembled WGS sequence"/>
</dbReference>
<dbReference type="OrthoDB" id="5429770at2759"/>
<dbReference type="EMBL" id="MU004245">
    <property type="protein sequence ID" value="KAF2663482.1"/>
    <property type="molecule type" value="Genomic_DNA"/>
</dbReference>
<dbReference type="InterPro" id="IPR036864">
    <property type="entry name" value="Zn2-C6_fun-type_DNA-bd_sf"/>
</dbReference>
<evidence type="ECO:0000256" key="2">
    <source>
        <dbReference type="SAM" id="MobiDB-lite"/>
    </source>
</evidence>
<feature type="region of interest" description="Disordered" evidence="2">
    <location>
        <begin position="59"/>
        <end position="85"/>
    </location>
</feature>
<dbReference type="InterPro" id="IPR001138">
    <property type="entry name" value="Zn2Cys6_DnaBD"/>
</dbReference>
<keyword evidence="1" id="KW-0539">Nucleus</keyword>
<protein>
    <recommendedName>
        <fullName evidence="3">Zn(2)-C6 fungal-type domain-containing protein</fullName>
    </recommendedName>
</protein>
<reference evidence="4" key="1">
    <citation type="journal article" date="2020" name="Stud. Mycol.">
        <title>101 Dothideomycetes genomes: a test case for predicting lifestyles and emergence of pathogens.</title>
        <authorList>
            <person name="Haridas S."/>
            <person name="Albert R."/>
            <person name="Binder M."/>
            <person name="Bloem J."/>
            <person name="Labutti K."/>
            <person name="Salamov A."/>
            <person name="Andreopoulos B."/>
            <person name="Baker S."/>
            <person name="Barry K."/>
            <person name="Bills G."/>
            <person name="Bluhm B."/>
            <person name="Cannon C."/>
            <person name="Castanera R."/>
            <person name="Culley D."/>
            <person name="Daum C."/>
            <person name="Ezra D."/>
            <person name="Gonzalez J."/>
            <person name="Henrissat B."/>
            <person name="Kuo A."/>
            <person name="Liang C."/>
            <person name="Lipzen A."/>
            <person name="Lutzoni F."/>
            <person name="Magnuson J."/>
            <person name="Mondo S."/>
            <person name="Nolan M."/>
            <person name="Ohm R."/>
            <person name="Pangilinan J."/>
            <person name="Park H.-J."/>
            <person name="Ramirez L."/>
            <person name="Alfaro M."/>
            <person name="Sun H."/>
            <person name="Tritt A."/>
            <person name="Yoshinaga Y."/>
            <person name="Zwiers L.-H."/>
            <person name="Turgeon B."/>
            <person name="Goodwin S."/>
            <person name="Spatafora J."/>
            <person name="Crous P."/>
            <person name="Grigoriev I."/>
        </authorList>
    </citation>
    <scope>NUCLEOTIDE SEQUENCE</scope>
    <source>
        <strain evidence="4">CBS 115976</strain>
    </source>
</reference>
<dbReference type="PROSITE" id="PS00463">
    <property type="entry name" value="ZN2_CY6_FUNGAL_1"/>
    <property type="match status" value="1"/>
</dbReference>
<evidence type="ECO:0000313" key="5">
    <source>
        <dbReference type="Proteomes" id="UP000799302"/>
    </source>
</evidence>
<dbReference type="SMART" id="SM00066">
    <property type="entry name" value="GAL4"/>
    <property type="match status" value="1"/>
</dbReference>
<evidence type="ECO:0000313" key="4">
    <source>
        <dbReference type="EMBL" id="KAF2663482.1"/>
    </source>
</evidence>
<feature type="domain" description="Zn(2)-C6 fungal-type" evidence="3">
    <location>
        <begin position="10"/>
        <end position="38"/>
    </location>
</feature>
<dbReference type="GO" id="GO:0000981">
    <property type="term" value="F:DNA-binding transcription factor activity, RNA polymerase II-specific"/>
    <property type="evidence" value="ECO:0007669"/>
    <property type="project" value="InterPro"/>
</dbReference>
<dbReference type="SUPFAM" id="SSF57701">
    <property type="entry name" value="Zn2/Cys6 DNA-binding domain"/>
    <property type="match status" value="1"/>
</dbReference>
<evidence type="ECO:0000259" key="3">
    <source>
        <dbReference type="PROSITE" id="PS50048"/>
    </source>
</evidence>
<dbReference type="Pfam" id="PF00172">
    <property type="entry name" value="Zn_clus"/>
    <property type="match status" value="1"/>
</dbReference>
<dbReference type="PANTHER" id="PTHR38791">
    <property type="entry name" value="ZN(II)2CYS6 TRANSCRIPTION FACTOR (EUROFUNG)-RELATED-RELATED"/>
    <property type="match status" value="1"/>
</dbReference>
<accession>A0A6A6TUH4</accession>
<dbReference type="PROSITE" id="PS50048">
    <property type="entry name" value="ZN2_CY6_FUNGAL_2"/>
    <property type="match status" value="1"/>
</dbReference>
<gene>
    <name evidence="4" type="ORF">BT63DRAFT_484216</name>
</gene>
<proteinExistence type="predicted"/>
<dbReference type="Pfam" id="PF11951">
    <property type="entry name" value="Fungal_trans_2"/>
    <property type="match status" value="1"/>
</dbReference>
<keyword evidence="5" id="KW-1185">Reference proteome</keyword>
<organism evidence="4 5">
    <name type="scientific">Microthyrium microscopicum</name>
    <dbReference type="NCBI Taxonomy" id="703497"/>
    <lineage>
        <taxon>Eukaryota</taxon>
        <taxon>Fungi</taxon>
        <taxon>Dikarya</taxon>
        <taxon>Ascomycota</taxon>
        <taxon>Pezizomycotina</taxon>
        <taxon>Dothideomycetes</taxon>
        <taxon>Dothideomycetes incertae sedis</taxon>
        <taxon>Microthyriales</taxon>
        <taxon>Microthyriaceae</taxon>
        <taxon>Microthyrium</taxon>
    </lineage>
</organism>
<dbReference type="InterPro" id="IPR053175">
    <property type="entry name" value="DHMBA_Reg_Transcription_Factor"/>
</dbReference>
<dbReference type="InterPro" id="IPR021858">
    <property type="entry name" value="Fun_TF"/>
</dbReference>
<evidence type="ECO:0000256" key="1">
    <source>
        <dbReference type="ARBA" id="ARBA00023242"/>
    </source>
</evidence>
<name>A0A6A6TUH4_9PEZI</name>
<sequence>MVYCGKPSDACQPCRTKRRKCDRKRPCCTQCARANVPCPGYPDPVSSYFRNETALVSQRAQEKRAPRLKSTARSQGRERRQPYITSLSTSPEDVALAYFMLSFAPTSPFHYLPGLWSGVELDRDVNLAVNGYTLASLAIGSSQPELMVLARSYYSKALARTHEALGSPQRALLDSTLLTILLLTAFEAVVFNGRASPKSWAVHVQGTTGLLTMRGKRQFQSDLGQRLFHQASMNVLAICALQRIPPPRQILNLQKDASTVLETRSGSYRLEMLVERFVALRANMKGMLATEVVREASELDKESKTLLEGKKLIQPYKVMISEDTFAKARTYKGILHEYVSQNSARAYNIFRMLRLFFNEWIYCAYQQDLRGVILNRPSTADPLHKEWDYLPTKAALQGEEMIDEILASVPYTLELLEKSSSTSARLLIWPLASVGTSELCPVSAKRFVIDRLKVLTEIHNVPQALEAATMLEEGVSIEDWLHIFHFS</sequence>